<organism evidence="3 5">
    <name type="scientific">Pseudomonas putida</name>
    <name type="common">Arthrobacter siderocapsulatus</name>
    <dbReference type="NCBI Taxonomy" id="303"/>
    <lineage>
        <taxon>Bacteria</taxon>
        <taxon>Pseudomonadati</taxon>
        <taxon>Pseudomonadota</taxon>
        <taxon>Gammaproteobacteria</taxon>
        <taxon>Pseudomonadales</taxon>
        <taxon>Pseudomonadaceae</taxon>
        <taxon>Pseudomonas</taxon>
    </lineage>
</organism>
<evidence type="ECO:0008006" key="6">
    <source>
        <dbReference type="Google" id="ProtNLM"/>
    </source>
</evidence>
<dbReference type="EMBL" id="RJAI01000158">
    <property type="protein sequence ID" value="RNF76751.1"/>
    <property type="molecule type" value="Genomic_DNA"/>
</dbReference>
<name>A0A3M8S775_PSEPU</name>
<protein>
    <recommendedName>
        <fullName evidence="6">DUF2059 domain-containing protein</fullName>
    </recommendedName>
</protein>
<comment type="caution">
    <text evidence="3">The sequence shown here is derived from an EMBL/GenBank/DDBJ whole genome shotgun (WGS) entry which is preliminary data.</text>
</comment>
<feature type="chain" id="PRO_5036340697" description="DUF2059 domain-containing protein" evidence="1">
    <location>
        <begin position="20"/>
        <end position="98"/>
    </location>
</feature>
<dbReference type="AlphaFoldDB" id="A0A3M8S775"/>
<evidence type="ECO:0000313" key="4">
    <source>
        <dbReference type="EMBL" id="RNF88334.1"/>
    </source>
</evidence>
<evidence type="ECO:0000313" key="5">
    <source>
        <dbReference type="Proteomes" id="UP000278162"/>
    </source>
</evidence>
<evidence type="ECO:0000313" key="2">
    <source>
        <dbReference type="EMBL" id="RNF76745.1"/>
    </source>
</evidence>
<proteinExistence type="predicted"/>
<evidence type="ECO:0000256" key="1">
    <source>
        <dbReference type="SAM" id="SignalP"/>
    </source>
</evidence>
<accession>A0A3M8S775</accession>
<feature type="signal peptide" evidence="1">
    <location>
        <begin position="1"/>
        <end position="19"/>
    </location>
</feature>
<dbReference type="EMBL" id="RJAI01000159">
    <property type="protein sequence ID" value="RNF76745.1"/>
    <property type="molecule type" value="Genomic_DNA"/>
</dbReference>
<feature type="non-terminal residue" evidence="3">
    <location>
        <position position="98"/>
    </location>
</feature>
<dbReference type="Proteomes" id="UP000278162">
    <property type="component" value="Unassembled WGS sequence"/>
</dbReference>
<keyword evidence="1" id="KW-0732">Signal</keyword>
<dbReference type="EMBL" id="RJAI01000030">
    <property type="protein sequence ID" value="RNF88334.1"/>
    <property type="molecule type" value="Genomic_DNA"/>
</dbReference>
<reference evidence="3 5" key="1">
    <citation type="submission" date="2018-10" db="EMBL/GenBank/DDBJ databases">
        <title>An outbreak of IMP-63 producing strain in France.</title>
        <authorList>
            <person name="Bour M."/>
            <person name="Liapis E."/>
            <person name="Plesiat P."/>
        </authorList>
    </citation>
    <scope>NUCLEOTIDE SEQUENCE [LARGE SCALE GENOMIC DNA]</scope>
    <source>
        <strain evidence="3 5">12917</strain>
    </source>
</reference>
<sequence>MRRLFSLILLMICTVPVWADNLDQLYKAAGWPDQRAHFNDALTAAQERYRNSLPPAVYQALVNNSNQRFQAQAVDRRAQAQLRATLANPAPALAFFRS</sequence>
<gene>
    <name evidence="4" type="ORF">EFK07_13665</name>
    <name evidence="3" type="ORF">EFK07_31930</name>
    <name evidence="2" type="ORF">EFK07_31945</name>
</gene>
<evidence type="ECO:0000313" key="3">
    <source>
        <dbReference type="EMBL" id="RNF76751.1"/>
    </source>
</evidence>